<dbReference type="EMBL" id="HBUE01003125">
    <property type="protein sequence ID" value="CAG6444551.1"/>
    <property type="molecule type" value="Transcribed_RNA"/>
</dbReference>
<feature type="compositionally biased region" description="Basic and acidic residues" evidence="2">
    <location>
        <begin position="1"/>
        <end position="11"/>
    </location>
</feature>
<dbReference type="InterPro" id="IPR009071">
    <property type="entry name" value="HMG_box_dom"/>
</dbReference>
<dbReference type="PROSITE" id="PS50118">
    <property type="entry name" value="HMG_BOX_2"/>
    <property type="match status" value="1"/>
</dbReference>
<feature type="DNA-binding region" description="HMG box" evidence="1">
    <location>
        <begin position="170"/>
        <end position="237"/>
    </location>
</feature>
<dbReference type="InterPro" id="IPR036910">
    <property type="entry name" value="HMG_box_dom_sf"/>
</dbReference>
<proteinExistence type="predicted"/>
<evidence type="ECO:0000259" key="3">
    <source>
        <dbReference type="PROSITE" id="PS50118"/>
    </source>
</evidence>
<dbReference type="GO" id="GO:0005634">
    <property type="term" value="C:nucleus"/>
    <property type="evidence" value="ECO:0007669"/>
    <property type="project" value="UniProtKB-UniRule"/>
</dbReference>
<feature type="domain" description="HMG box" evidence="3">
    <location>
        <begin position="170"/>
        <end position="237"/>
    </location>
</feature>
<evidence type="ECO:0000313" key="4">
    <source>
        <dbReference type="EMBL" id="CAG6444551.1"/>
    </source>
</evidence>
<dbReference type="EMBL" id="HBUE01340812">
    <property type="protein sequence ID" value="CAG6598275.1"/>
    <property type="molecule type" value="Transcribed_RNA"/>
</dbReference>
<dbReference type="PANTHER" id="PTHR46584">
    <property type="entry name" value="HMG DOMAIN-CONTAINING PROTEIN 4"/>
    <property type="match status" value="1"/>
</dbReference>
<feature type="compositionally biased region" description="Acidic residues" evidence="2">
    <location>
        <begin position="81"/>
        <end position="127"/>
    </location>
</feature>
<organism evidence="4">
    <name type="scientific">Culex pipiens</name>
    <name type="common">House mosquito</name>
    <dbReference type="NCBI Taxonomy" id="7175"/>
    <lineage>
        <taxon>Eukaryota</taxon>
        <taxon>Metazoa</taxon>
        <taxon>Ecdysozoa</taxon>
        <taxon>Arthropoda</taxon>
        <taxon>Hexapoda</taxon>
        <taxon>Insecta</taxon>
        <taxon>Pterygota</taxon>
        <taxon>Neoptera</taxon>
        <taxon>Endopterygota</taxon>
        <taxon>Diptera</taxon>
        <taxon>Nematocera</taxon>
        <taxon>Culicoidea</taxon>
        <taxon>Culicidae</taxon>
        <taxon>Culicinae</taxon>
        <taxon>Culicini</taxon>
        <taxon>Culex</taxon>
        <taxon>Culex</taxon>
    </lineage>
</organism>
<evidence type="ECO:0000256" key="2">
    <source>
        <dbReference type="SAM" id="MobiDB-lite"/>
    </source>
</evidence>
<feature type="compositionally biased region" description="Low complexity" evidence="2">
    <location>
        <begin position="46"/>
        <end position="63"/>
    </location>
</feature>
<sequence length="400" mass="43510">MEHTPKAHAELEVTGVSRSGRVCKKSSKLMDFQSPDDITDAKQKKAAAAQKSKHSATGSAGTSGHSGGSGLMHLTDALKEEFDELDDDELPSDSGGDDGDDSSGSEDDDDAMDIEDLEGTQEEDDKSDGELLVEMAPKRSLYMSEKSSKYKKVLKDGKVVMGKSQRKDKGKRRFTAYILWAKEARKQMMSNPDLDFASMSKRLGEMWANVPSNQKYNWKRRARRIAKKYKEGNDKAVESPFVKRFLNLDQQIGTPVANPAPVAAPVTPVVPHATPRNKKAQQKANATVVDSKPVVHHSPESPTKSAAAHGKLPGYQPTDVAAHLKLLGDSLTIIGERLKEHEGQIAVSGSLSVLLDSLLCSLGPLMCLTVHIPGLQADAEHLKDLFQNTLDNIAYVMPGL</sequence>
<dbReference type="AlphaFoldDB" id="A0A8D8ERH4"/>
<dbReference type="SMART" id="SM00398">
    <property type="entry name" value="HMG"/>
    <property type="match status" value="1"/>
</dbReference>
<keyword evidence="1" id="KW-0539">Nucleus</keyword>
<dbReference type="SUPFAM" id="SSF47095">
    <property type="entry name" value="HMG-box"/>
    <property type="match status" value="1"/>
</dbReference>
<accession>A0A8D8ERH4</accession>
<dbReference type="InterPro" id="IPR042477">
    <property type="entry name" value="HMGXB4"/>
</dbReference>
<feature type="region of interest" description="Disordered" evidence="2">
    <location>
        <begin position="1"/>
        <end position="134"/>
    </location>
</feature>
<protein>
    <submittedName>
        <fullName evidence="4">HMG box-containing protein 4</fullName>
    </submittedName>
</protein>
<reference evidence="4" key="1">
    <citation type="submission" date="2021-05" db="EMBL/GenBank/DDBJ databases">
        <authorList>
            <person name="Alioto T."/>
            <person name="Alioto T."/>
            <person name="Gomez Garrido J."/>
        </authorList>
    </citation>
    <scope>NUCLEOTIDE SEQUENCE</scope>
</reference>
<name>A0A8D8ERH4_CULPI</name>
<evidence type="ECO:0000256" key="1">
    <source>
        <dbReference type="PROSITE-ProRule" id="PRU00267"/>
    </source>
</evidence>
<dbReference type="Pfam" id="PF00505">
    <property type="entry name" value="HMG_box"/>
    <property type="match status" value="1"/>
</dbReference>
<dbReference type="EMBL" id="HBUE01233948">
    <property type="protein sequence ID" value="CAG6546109.1"/>
    <property type="molecule type" value="Transcribed_RNA"/>
</dbReference>
<dbReference type="CDD" id="cd00084">
    <property type="entry name" value="HMG-box_SF"/>
    <property type="match status" value="1"/>
</dbReference>
<keyword evidence="1" id="KW-0238">DNA-binding</keyword>
<dbReference type="PANTHER" id="PTHR46584:SF1">
    <property type="entry name" value="HMG DOMAIN-CONTAINING PROTEIN 4"/>
    <property type="match status" value="1"/>
</dbReference>
<feature type="region of interest" description="Disordered" evidence="2">
    <location>
        <begin position="279"/>
        <end position="309"/>
    </location>
</feature>
<dbReference type="GO" id="GO:0003677">
    <property type="term" value="F:DNA binding"/>
    <property type="evidence" value="ECO:0007669"/>
    <property type="project" value="UniProtKB-UniRule"/>
</dbReference>
<dbReference type="Gene3D" id="1.10.30.10">
    <property type="entry name" value="High mobility group box domain"/>
    <property type="match status" value="1"/>
</dbReference>